<feature type="compositionally biased region" description="Polar residues" evidence="1">
    <location>
        <begin position="71"/>
        <end position="81"/>
    </location>
</feature>
<dbReference type="OrthoDB" id="10557313at2759"/>
<feature type="region of interest" description="Disordered" evidence="1">
    <location>
        <begin position="69"/>
        <end position="89"/>
    </location>
</feature>
<name>A0A8X6NPF1_NEPPI</name>
<dbReference type="EMBL" id="BMAW01059986">
    <property type="protein sequence ID" value="GFT23964.1"/>
    <property type="molecule type" value="Genomic_DNA"/>
</dbReference>
<proteinExistence type="predicted"/>
<keyword evidence="3" id="KW-1185">Reference proteome</keyword>
<dbReference type="Proteomes" id="UP000887013">
    <property type="component" value="Unassembled WGS sequence"/>
</dbReference>
<gene>
    <name evidence="2" type="ORF">NPIL_53341</name>
</gene>
<evidence type="ECO:0000313" key="3">
    <source>
        <dbReference type="Proteomes" id="UP000887013"/>
    </source>
</evidence>
<evidence type="ECO:0000256" key="1">
    <source>
        <dbReference type="SAM" id="MobiDB-lite"/>
    </source>
</evidence>
<dbReference type="AlphaFoldDB" id="A0A8X6NPF1"/>
<comment type="caution">
    <text evidence="2">The sequence shown here is derived from an EMBL/GenBank/DDBJ whole genome shotgun (WGS) entry which is preliminary data.</text>
</comment>
<feature type="region of interest" description="Disordered" evidence="1">
    <location>
        <begin position="1"/>
        <end position="31"/>
    </location>
</feature>
<protein>
    <submittedName>
        <fullName evidence="2">Uncharacterized protein</fullName>
    </submittedName>
</protein>
<evidence type="ECO:0000313" key="2">
    <source>
        <dbReference type="EMBL" id="GFT23964.1"/>
    </source>
</evidence>
<organism evidence="2 3">
    <name type="scientific">Nephila pilipes</name>
    <name type="common">Giant wood spider</name>
    <name type="synonym">Nephila maculata</name>
    <dbReference type="NCBI Taxonomy" id="299642"/>
    <lineage>
        <taxon>Eukaryota</taxon>
        <taxon>Metazoa</taxon>
        <taxon>Ecdysozoa</taxon>
        <taxon>Arthropoda</taxon>
        <taxon>Chelicerata</taxon>
        <taxon>Arachnida</taxon>
        <taxon>Araneae</taxon>
        <taxon>Araneomorphae</taxon>
        <taxon>Entelegynae</taxon>
        <taxon>Araneoidea</taxon>
        <taxon>Nephilidae</taxon>
        <taxon>Nephila</taxon>
    </lineage>
</organism>
<accession>A0A8X6NPF1</accession>
<reference evidence="2" key="1">
    <citation type="submission" date="2020-08" db="EMBL/GenBank/DDBJ databases">
        <title>Multicomponent nature underlies the extraordinary mechanical properties of spider dragline silk.</title>
        <authorList>
            <person name="Kono N."/>
            <person name="Nakamura H."/>
            <person name="Mori M."/>
            <person name="Yoshida Y."/>
            <person name="Ohtoshi R."/>
            <person name="Malay A.D."/>
            <person name="Moran D.A.P."/>
            <person name="Tomita M."/>
            <person name="Numata K."/>
            <person name="Arakawa K."/>
        </authorList>
    </citation>
    <scope>NUCLEOTIDE SEQUENCE</scope>
</reference>
<sequence length="89" mass="10100">MKTLDFCNRGTQKNRPDGERQVEETANSSNINSLQSSLHNLFARKMIPTSYRRFASSIKKGFPEEIPGLLQQETYGESYESSAVEKKTP</sequence>
<feature type="compositionally biased region" description="Basic and acidic residues" evidence="1">
    <location>
        <begin position="14"/>
        <end position="23"/>
    </location>
</feature>